<sequence>MSLPNRKEEKRKYKEYKVTKDLFRRNPAIIDHFCAWYIDYQKEYSTLPINVNNFFDLNFKWTIWVWWDYFYNCGIDIAIGESKIYVFYNDREGSAWPNLSGRIEIFYIDSDDDPSSRFETAVAELICRIELPF</sequence>
<protein>
    <submittedName>
        <fullName evidence="1">Uncharacterized protein</fullName>
    </submittedName>
</protein>
<name>A0A0F8XL81_9ZZZZ</name>
<accession>A0A0F8XL81</accession>
<dbReference type="EMBL" id="LAZR01058520">
    <property type="protein sequence ID" value="KKK69713.1"/>
    <property type="molecule type" value="Genomic_DNA"/>
</dbReference>
<comment type="caution">
    <text evidence="1">The sequence shown here is derived from an EMBL/GenBank/DDBJ whole genome shotgun (WGS) entry which is preliminary data.</text>
</comment>
<evidence type="ECO:0000313" key="1">
    <source>
        <dbReference type="EMBL" id="KKK69713.1"/>
    </source>
</evidence>
<dbReference type="AlphaFoldDB" id="A0A0F8XL81"/>
<gene>
    <name evidence="1" type="ORF">LCGC14_2931280</name>
</gene>
<reference evidence="1" key="1">
    <citation type="journal article" date="2015" name="Nature">
        <title>Complex archaea that bridge the gap between prokaryotes and eukaryotes.</title>
        <authorList>
            <person name="Spang A."/>
            <person name="Saw J.H."/>
            <person name="Jorgensen S.L."/>
            <person name="Zaremba-Niedzwiedzka K."/>
            <person name="Martijn J."/>
            <person name="Lind A.E."/>
            <person name="van Eijk R."/>
            <person name="Schleper C."/>
            <person name="Guy L."/>
            <person name="Ettema T.J."/>
        </authorList>
    </citation>
    <scope>NUCLEOTIDE SEQUENCE</scope>
</reference>
<proteinExistence type="predicted"/>
<organism evidence="1">
    <name type="scientific">marine sediment metagenome</name>
    <dbReference type="NCBI Taxonomy" id="412755"/>
    <lineage>
        <taxon>unclassified sequences</taxon>
        <taxon>metagenomes</taxon>
        <taxon>ecological metagenomes</taxon>
    </lineage>
</organism>